<gene>
    <name evidence="2" type="ORF">E2C01_047353</name>
</gene>
<comment type="caution">
    <text evidence="2">The sequence shown here is derived from an EMBL/GenBank/DDBJ whole genome shotgun (WGS) entry which is preliminary data.</text>
</comment>
<protein>
    <submittedName>
        <fullName evidence="2">Uncharacterized protein</fullName>
    </submittedName>
</protein>
<feature type="chain" id="PRO_5022805223" evidence="1">
    <location>
        <begin position="17"/>
        <end position="84"/>
    </location>
</feature>
<name>A0A5B7G3D1_PORTR</name>
<feature type="signal peptide" evidence="1">
    <location>
        <begin position="1"/>
        <end position="16"/>
    </location>
</feature>
<dbReference type="AlphaFoldDB" id="A0A5B7G3D1"/>
<sequence length="84" mass="9104">MMAGGIIVVVIGIGSGDDVSTSGGKKVDVGRVTGCRVGNCLYFHIQLAVVEQSVEVRVWTLEVEMGEEVGDLQLEEELWRVVVR</sequence>
<keyword evidence="3" id="KW-1185">Reference proteome</keyword>
<keyword evidence="1" id="KW-0732">Signal</keyword>
<evidence type="ECO:0000313" key="3">
    <source>
        <dbReference type="Proteomes" id="UP000324222"/>
    </source>
</evidence>
<dbReference type="Proteomes" id="UP000324222">
    <property type="component" value="Unassembled WGS sequence"/>
</dbReference>
<organism evidence="2 3">
    <name type="scientific">Portunus trituberculatus</name>
    <name type="common">Swimming crab</name>
    <name type="synonym">Neptunus trituberculatus</name>
    <dbReference type="NCBI Taxonomy" id="210409"/>
    <lineage>
        <taxon>Eukaryota</taxon>
        <taxon>Metazoa</taxon>
        <taxon>Ecdysozoa</taxon>
        <taxon>Arthropoda</taxon>
        <taxon>Crustacea</taxon>
        <taxon>Multicrustacea</taxon>
        <taxon>Malacostraca</taxon>
        <taxon>Eumalacostraca</taxon>
        <taxon>Eucarida</taxon>
        <taxon>Decapoda</taxon>
        <taxon>Pleocyemata</taxon>
        <taxon>Brachyura</taxon>
        <taxon>Eubrachyura</taxon>
        <taxon>Portunoidea</taxon>
        <taxon>Portunidae</taxon>
        <taxon>Portuninae</taxon>
        <taxon>Portunus</taxon>
    </lineage>
</organism>
<evidence type="ECO:0000256" key="1">
    <source>
        <dbReference type="SAM" id="SignalP"/>
    </source>
</evidence>
<dbReference type="EMBL" id="VSRR010011639">
    <property type="protein sequence ID" value="MPC53462.1"/>
    <property type="molecule type" value="Genomic_DNA"/>
</dbReference>
<proteinExistence type="predicted"/>
<evidence type="ECO:0000313" key="2">
    <source>
        <dbReference type="EMBL" id="MPC53462.1"/>
    </source>
</evidence>
<reference evidence="2 3" key="1">
    <citation type="submission" date="2019-05" db="EMBL/GenBank/DDBJ databases">
        <title>Another draft genome of Portunus trituberculatus and its Hox gene families provides insights of decapod evolution.</title>
        <authorList>
            <person name="Jeong J.-H."/>
            <person name="Song I."/>
            <person name="Kim S."/>
            <person name="Choi T."/>
            <person name="Kim D."/>
            <person name="Ryu S."/>
            <person name="Kim W."/>
        </authorList>
    </citation>
    <scope>NUCLEOTIDE SEQUENCE [LARGE SCALE GENOMIC DNA]</scope>
    <source>
        <tissue evidence="2">Muscle</tissue>
    </source>
</reference>
<accession>A0A5B7G3D1</accession>